<feature type="transmembrane region" description="Helical" evidence="1">
    <location>
        <begin position="208"/>
        <end position="228"/>
    </location>
</feature>
<proteinExistence type="predicted"/>
<gene>
    <name evidence="2" type="ORF">CANTEDRAFT_109380</name>
</gene>
<dbReference type="PANTHER" id="PTHR28019">
    <property type="entry name" value="CELL MEMBRANE PROTEIN YLR413W-RELATED"/>
    <property type="match status" value="1"/>
</dbReference>
<dbReference type="HOGENOM" id="CLU_042615_0_0_1"/>
<name>G3B7B0_CANTC</name>
<dbReference type="GO" id="GO:0051285">
    <property type="term" value="C:cell cortex of cell tip"/>
    <property type="evidence" value="ECO:0007669"/>
    <property type="project" value="TreeGrafter"/>
</dbReference>
<feature type="transmembrane region" description="Helical" evidence="1">
    <location>
        <begin position="248"/>
        <end position="270"/>
    </location>
</feature>
<keyword evidence="1" id="KW-0472">Membrane</keyword>
<feature type="non-terminal residue" evidence="2">
    <location>
        <position position="321"/>
    </location>
</feature>
<dbReference type="GO" id="GO:0031505">
    <property type="term" value="P:fungal-type cell wall organization"/>
    <property type="evidence" value="ECO:0007669"/>
    <property type="project" value="TreeGrafter"/>
</dbReference>
<dbReference type="EMBL" id="GL996527">
    <property type="protein sequence ID" value="EGV62583.1"/>
    <property type="molecule type" value="Genomic_DNA"/>
</dbReference>
<dbReference type="InterPro" id="IPR052413">
    <property type="entry name" value="SUR7_domain"/>
</dbReference>
<evidence type="ECO:0000313" key="2">
    <source>
        <dbReference type="EMBL" id="EGV62583.1"/>
    </source>
</evidence>
<organism evidence="3">
    <name type="scientific">Candida tenuis (strain ATCC 10573 / BCRC 21748 / CBS 615 / JCM 9827 / NBRC 10315 / NRRL Y-1498 / VKM Y-70)</name>
    <name type="common">Yeast</name>
    <name type="synonym">Yamadazyma tenuis</name>
    <dbReference type="NCBI Taxonomy" id="590646"/>
    <lineage>
        <taxon>Eukaryota</taxon>
        <taxon>Fungi</taxon>
        <taxon>Dikarya</taxon>
        <taxon>Ascomycota</taxon>
        <taxon>Saccharomycotina</taxon>
        <taxon>Pichiomycetes</taxon>
        <taxon>Debaryomycetaceae</taxon>
        <taxon>Yamadazyma</taxon>
    </lineage>
</organism>
<dbReference type="PANTHER" id="PTHR28019:SF6">
    <property type="entry name" value="PROTEIN ECM7"/>
    <property type="match status" value="1"/>
</dbReference>
<dbReference type="Proteomes" id="UP000000707">
    <property type="component" value="Unassembled WGS sequence"/>
</dbReference>
<sequence>MLVPGKVFTAFHNLSLQARSLMVLRFSLALVAFCMYMVSLIGPLLTTKFYYVRINCSHLDVSKGIYESLRNSVSHSTTDPKYQNMGSRLPIDTSLTNSEITILSEYAEEKVEHAPQYFVGSLWQFCVGYYNITESTDSSGDITYTTHNDRLVCTKDSSQRSVFNYRATMESYSMDGVLAYSLQSSQYTDAKYNRAVAQQLRRYKSVPISLVLTCIFSLSCTVFTYVLYSNRKGSRDLTNVPKFLLHGMAVASVTPFVAGAVSTCSITLLSRNLRSDINSSFGSFGITLQMGILWYTITCFGLGATILQMLSWIIPVWCANP</sequence>
<evidence type="ECO:0000256" key="1">
    <source>
        <dbReference type="SAM" id="Phobius"/>
    </source>
</evidence>
<reference evidence="2 3" key="1">
    <citation type="journal article" date="2011" name="Proc. Natl. Acad. Sci. U.S.A.">
        <title>Comparative genomics of xylose-fermenting fungi for enhanced biofuel production.</title>
        <authorList>
            <person name="Wohlbach D.J."/>
            <person name="Kuo A."/>
            <person name="Sato T.K."/>
            <person name="Potts K.M."/>
            <person name="Salamov A.A."/>
            <person name="LaButti K.M."/>
            <person name="Sun H."/>
            <person name="Clum A."/>
            <person name="Pangilinan J.L."/>
            <person name="Lindquist E.A."/>
            <person name="Lucas S."/>
            <person name="Lapidus A."/>
            <person name="Jin M."/>
            <person name="Gunawan C."/>
            <person name="Balan V."/>
            <person name="Dale B.E."/>
            <person name="Jeffries T.W."/>
            <person name="Zinkel R."/>
            <person name="Barry K.W."/>
            <person name="Grigoriev I.V."/>
            <person name="Gasch A.P."/>
        </authorList>
    </citation>
    <scope>NUCLEOTIDE SEQUENCE [LARGE SCALE GENOMIC DNA]</scope>
    <source>
        <strain evidence="3">ATCC 10573 / BCRC 21748 / CBS 615 / JCM 9827 / NBRC 10315 / NRRL Y-1498 / VKM Y-70</strain>
    </source>
</reference>
<protein>
    <submittedName>
        <fullName evidence="2">Uncharacterized protein</fullName>
    </submittedName>
</protein>
<dbReference type="GO" id="GO:0005886">
    <property type="term" value="C:plasma membrane"/>
    <property type="evidence" value="ECO:0007669"/>
    <property type="project" value="InterPro"/>
</dbReference>
<accession>G3B7B0</accession>
<dbReference type="AlphaFoldDB" id="G3B7B0"/>
<feature type="transmembrane region" description="Helical" evidence="1">
    <location>
        <begin position="291"/>
        <end position="314"/>
    </location>
</feature>
<keyword evidence="3" id="KW-1185">Reference proteome</keyword>
<keyword evidence="1" id="KW-0812">Transmembrane</keyword>
<evidence type="ECO:0000313" key="3">
    <source>
        <dbReference type="Proteomes" id="UP000000707"/>
    </source>
</evidence>
<feature type="transmembrane region" description="Helical" evidence="1">
    <location>
        <begin position="23"/>
        <end position="45"/>
    </location>
</feature>
<dbReference type="OrthoDB" id="4062523at2759"/>
<dbReference type="KEGG" id="cten:18246105"/>
<keyword evidence="1" id="KW-1133">Transmembrane helix</keyword>
<dbReference type="GeneID" id="18246105"/>